<comment type="similarity">
    <text evidence="2">Belongs to the BexD/CtrA/VexA family.</text>
</comment>
<dbReference type="AlphaFoldDB" id="A0A7W8V3M8"/>
<dbReference type="InterPro" id="IPR054765">
    <property type="entry name" value="SLBB_dom"/>
</dbReference>
<dbReference type="GO" id="GO:0006811">
    <property type="term" value="P:monoatomic ion transport"/>
    <property type="evidence" value="ECO:0007669"/>
    <property type="project" value="UniProtKB-KW"/>
</dbReference>
<proteinExistence type="inferred from homology"/>
<comment type="caution">
    <text evidence="17">The sequence shown here is derived from an EMBL/GenBank/DDBJ whole genome shotgun (WGS) entry which is preliminary data.</text>
</comment>
<keyword evidence="13" id="KW-0998">Cell outer membrane</keyword>
<evidence type="ECO:0000256" key="9">
    <source>
        <dbReference type="ARBA" id="ARBA00023065"/>
    </source>
</evidence>
<keyword evidence="11" id="KW-0472">Membrane</keyword>
<dbReference type="GO" id="GO:0046930">
    <property type="term" value="C:pore complex"/>
    <property type="evidence" value="ECO:0007669"/>
    <property type="project" value="UniProtKB-KW"/>
</dbReference>
<keyword evidence="18" id="KW-1185">Reference proteome</keyword>
<evidence type="ECO:0000256" key="12">
    <source>
        <dbReference type="ARBA" id="ARBA00023139"/>
    </source>
</evidence>
<protein>
    <submittedName>
        <fullName evidence="17">Polysaccharide export outer membrane protein</fullName>
    </submittedName>
</protein>
<keyword evidence="3" id="KW-0813">Transport</keyword>
<evidence type="ECO:0000259" key="16">
    <source>
        <dbReference type="Pfam" id="PF22461"/>
    </source>
</evidence>
<keyword evidence="12" id="KW-0564">Palmitate</keyword>
<sequence length="356" mass="38145">MAASNPPDSAPVQTEGFIQIVDVNDAVARHLIAEKRAVDFSTILGDTRVSSQKLGSGDSIEVSVWEAPPATLFGAPALPGEASGGSKATVLPTQIIDTDGRISVPFIGQVQAAGKSPSELAREIAERLKGKANDPQIVVRLVRNATSYVTVVGDVTNSSRMELTAGGERLLDALASAGGTRQAVDKTLIQITRGHMVESLPLQTIIRDPRQNVPLRAGDVITALFEPLSFTVLGASGKNDEINFEAQGITLSQALARAGGLNDNRSDPKGVFIFRMERKDAIDWPNKPVRVTADDLVPVIYRVSLKDPASFFVAQSFPINNRDLVYVSNAPAAELQKFLNLVFSVVYPVTTVIRSY</sequence>
<keyword evidence="6" id="KW-0812">Transmembrane</keyword>
<dbReference type="Pfam" id="PF22461">
    <property type="entry name" value="SLBB_2"/>
    <property type="match status" value="2"/>
</dbReference>
<evidence type="ECO:0000256" key="2">
    <source>
        <dbReference type="ARBA" id="ARBA00009450"/>
    </source>
</evidence>
<evidence type="ECO:0000313" key="18">
    <source>
        <dbReference type="Proteomes" id="UP000592780"/>
    </source>
</evidence>
<dbReference type="EMBL" id="JACHDD010000001">
    <property type="protein sequence ID" value="MBB5421872.1"/>
    <property type="molecule type" value="Genomic_DNA"/>
</dbReference>
<keyword evidence="4" id="KW-1134">Transmembrane beta strand</keyword>
<evidence type="ECO:0000256" key="14">
    <source>
        <dbReference type="ARBA" id="ARBA00023288"/>
    </source>
</evidence>
<dbReference type="Proteomes" id="UP000592780">
    <property type="component" value="Unassembled WGS sequence"/>
</dbReference>
<dbReference type="PANTHER" id="PTHR33619:SF3">
    <property type="entry name" value="POLYSACCHARIDE EXPORT PROTEIN GFCE-RELATED"/>
    <property type="match status" value="1"/>
</dbReference>
<dbReference type="GO" id="GO:0015159">
    <property type="term" value="F:polysaccharide transmembrane transporter activity"/>
    <property type="evidence" value="ECO:0007669"/>
    <property type="project" value="InterPro"/>
</dbReference>
<evidence type="ECO:0000256" key="7">
    <source>
        <dbReference type="ARBA" id="ARBA00022729"/>
    </source>
</evidence>
<keyword evidence="9" id="KW-0406">Ion transport</keyword>
<keyword evidence="5" id="KW-0762">Sugar transport</keyword>
<evidence type="ECO:0000256" key="10">
    <source>
        <dbReference type="ARBA" id="ARBA00023114"/>
    </source>
</evidence>
<organism evidence="17 18">
    <name type="scientific">Paraburkholderia atlantica</name>
    <dbReference type="NCBI Taxonomy" id="2654982"/>
    <lineage>
        <taxon>Bacteria</taxon>
        <taxon>Pseudomonadati</taxon>
        <taxon>Pseudomonadota</taxon>
        <taxon>Betaproteobacteria</taxon>
        <taxon>Burkholderiales</taxon>
        <taxon>Burkholderiaceae</taxon>
        <taxon>Paraburkholderia</taxon>
    </lineage>
</organism>
<evidence type="ECO:0000256" key="6">
    <source>
        <dbReference type="ARBA" id="ARBA00022692"/>
    </source>
</evidence>
<dbReference type="InterPro" id="IPR003715">
    <property type="entry name" value="Poly_export_N"/>
</dbReference>
<feature type="domain" description="Polysaccharide export protein N-terminal" evidence="15">
    <location>
        <begin position="51"/>
        <end position="141"/>
    </location>
</feature>
<dbReference type="Gene3D" id="3.30.1950.10">
    <property type="entry name" value="wza like domain"/>
    <property type="match status" value="1"/>
</dbReference>
<comment type="subcellular location">
    <subcellularLocation>
        <location evidence="1">Cell outer membrane</location>
        <topology evidence="1">Multi-pass membrane protein</topology>
    </subcellularLocation>
</comment>
<gene>
    <name evidence="17" type="ORF">HDG40_000013</name>
</gene>
<evidence type="ECO:0000259" key="15">
    <source>
        <dbReference type="Pfam" id="PF02563"/>
    </source>
</evidence>
<evidence type="ECO:0000256" key="8">
    <source>
        <dbReference type="ARBA" id="ARBA00023047"/>
    </source>
</evidence>
<feature type="domain" description="SLBB" evidence="16">
    <location>
        <begin position="149"/>
        <end position="221"/>
    </location>
</feature>
<keyword evidence="7" id="KW-0732">Signal</keyword>
<feature type="domain" description="SLBB" evidence="16">
    <location>
        <begin position="230"/>
        <end position="327"/>
    </location>
</feature>
<keyword evidence="14" id="KW-0449">Lipoprotein</keyword>
<accession>A0A7W8V3M8</accession>
<keyword evidence="8" id="KW-0625">Polysaccharide transport</keyword>
<dbReference type="Gene3D" id="3.10.560.10">
    <property type="entry name" value="Outer membrane lipoprotein wza domain like"/>
    <property type="match status" value="2"/>
</dbReference>
<keyword evidence="10" id="KW-0626">Porin</keyword>
<evidence type="ECO:0000256" key="3">
    <source>
        <dbReference type="ARBA" id="ARBA00022448"/>
    </source>
</evidence>
<reference evidence="17 18" key="1">
    <citation type="submission" date="2020-08" db="EMBL/GenBank/DDBJ databases">
        <title>Genomic Encyclopedia of Type Strains, Phase IV (KMG-V): Genome sequencing to study the core and pangenomes of soil and plant-associated prokaryotes.</title>
        <authorList>
            <person name="Whitman W."/>
        </authorList>
    </citation>
    <scope>NUCLEOTIDE SEQUENCE [LARGE SCALE GENOMIC DNA]</scope>
    <source>
        <strain evidence="17 18">JPY158</strain>
    </source>
</reference>
<evidence type="ECO:0000256" key="1">
    <source>
        <dbReference type="ARBA" id="ARBA00004571"/>
    </source>
</evidence>
<dbReference type="Pfam" id="PF02563">
    <property type="entry name" value="Poly_export"/>
    <property type="match status" value="1"/>
</dbReference>
<evidence type="ECO:0000256" key="13">
    <source>
        <dbReference type="ARBA" id="ARBA00023237"/>
    </source>
</evidence>
<name>A0A7W8V3M8_PARAM</name>
<evidence type="ECO:0000256" key="11">
    <source>
        <dbReference type="ARBA" id="ARBA00023136"/>
    </source>
</evidence>
<dbReference type="GO" id="GO:0009279">
    <property type="term" value="C:cell outer membrane"/>
    <property type="evidence" value="ECO:0007669"/>
    <property type="project" value="UniProtKB-SubCell"/>
</dbReference>
<evidence type="ECO:0000256" key="4">
    <source>
        <dbReference type="ARBA" id="ARBA00022452"/>
    </source>
</evidence>
<dbReference type="GO" id="GO:0015288">
    <property type="term" value="F:porin activity"/>
    <property type="evidence" value="ECO:0007669"/>
    <property type="project" value="UniProtKB-KW"/>
</dbReference>
<evidence type="ECO:0000256" key="5">
    <source>
        <dbReference type="ARBA" id="ARBA00022597"/>
    </source>
</evidence>
<dbReference type="PANTHER" id="PTHR33619">
    <property type="entry name" value="POLYSACCHARIDE EXPORT PROTEIN GFCE-RELATED"/>
    <property type="match status" value="1"/>
</dbReference>
<evidence type="ECO:0000313" key="17">
    <source>
        <dbReference type="EMBL" id="MBB5421872.1"/>
    </source>
</evidence>
<dbReference type="InterPro" id="IPR049712">
    <property type="entry name" value="Poly_export"/>
</dbReference>